<dbReference type="Proteomes" id="UP000215002">
    <property type="component" value="Chromosome"/>
</dbReference>
<keyword evidence="2" id="KW-1185">Reference proteome</keyword>
<evidence type="ECO:0000313" key="1">
    <source>
        <dbReference type="EMBL" id="ASU33215.1"/>
    </source>
</evidence>
<reference evidence="1 2" key="1">
    <citation type="submission" date="2017-08" db="EMBL/GenBank/DDBJ databases">
        <title>Complete genome sequence of Mucilaginibacter sp. strain BJC16-A31.</title>
        <authorList>
            <consortium name="Henan University of Science and Technology"/>
            <person name="You X."/>
        </authorList>
    </citation>
    <scope>NUCLEOTIDE SEQUENCE [LARGE SCALE GENOMIC DNA]</scope>
    <source>
        <strain evidence="1 2">BJC16-A31</strain>
    </source>
</reference>
<dbReference type="EMBL" id="CP022743">
    <property type="protein sequence ID" value="ASU33215.1"/>
    <property type="molecule type" value="Genomic_DNA"/>
</dbReference>
<dbReference type="KEGG" id="muc:MuYL_1317"/>
<sequence>MYFLKVNLTKSFSIGYSSIGYIARGNKPVMLAAAEGH</sequence>
<protein>
    <submittedName>
        <fullName evidence="1">Uncharacterized protein</fullName>
    </submittedName>
</protein>
<dbReference type="AlphaFoldDB" id="A0A223NTJ5"/>
<proteinExistence type="predicted"/>
<accession>A0A223NTJ5</accession>
<organism evidence="1 2">
    <name type="scientific">Mucilaginibacter xinganensis</name>
    <dbReference type="NCBI Taxonomy" id="1234841"/>
    <lineage>
        <taxon>Bacteria</taxon>
        <taxon>Pseudomonadati</taxon>
        <taxon>Bacteroidota</taxon>
        <taxon>Sphingobacteriia</taxon>
        <taxon>Sphingobacteriales</taxon>
        <taxon>Sphingobacteriaceae</taxon>
        <taxon>Mucilaginibacter</taxon>
    </lineage>
</organism>
<name>A0A223NTJ5_9SPHI</name>
<gene>
    <name evidence="1" type="ORF">MuYL_1317</name>
</gene>
<evidence type="ECO:0000313" key="2">
    <source>
        <dbReference type="Proteomes" id="UP000215002"/>
    </source>
</evidence>